<protein>
    <submittedName>
        <fullName evidence="7">Phage major capsid protein</fullName>
    </submittedName>
</protein>
<dbReference type="RefSeq" id="WP_282586174.1">
    <property type="nucleotide sequence ID" value="NZ_JAMOIM010000011.1"/>
</dbReference>
<dbReference type="GO" id="GO:0008233">
    <property type="term" value="F:peptidase activity"/>
    <property type="evidence" value="ECO:0007669"/>
    <property type="project" value="UniProtKB-KW"/>
</dbReference>
<gene>
    <name evidence="7" type="ORF">M8523_17455</name>
</gene>
<comment type="subcellular location">
    <subcellularLocation>
        <location evidence="1">Virion</location>
    </subcellularLocation>
</comment>
<dbReference type="EMBL" id="JAMOIM010000011">
    <property type="protein sequence ID" value="MCW6509806.1"/>
    <property type="molecule type" value="Genomic_DNA"/>
</dbReference>
<feature type="domain" description="Prohead serine protease" evidence="5">
    <location>
        <begin position="23"/>
        <end position="139"/>
    </location>
</feature>
<dbReference type="Pfam" id="PF04586">
    <property type="entry name" value="Peptidase_S78"/>
    <property type="match status" value="1"/>
</dbReference>
<dbReference type="Gene3D" id="3.30.2320.10">
    <property type="entry name" value="hypothetical protein PF0899 domain"/>
    <property type="match status" value="1"/>
</dbReference>
<dbReference type="InterPro" id="IPR054613">
    <property type="entry name" value="Peptidase_S78_dom"/>
</dbReference>
<evidence type="ECO:0000256" key="4">
    <source>
        <dbReference type="ARBA" id="ARBA00022801"/>
    </source>
</evidence>
<comment type="caution">
    <text evidence="7">The sequence shown here is derived from an EMBL/GenBank/DDBJ whole genome shotgun (WGS) entry which is preliminary data.</text>
</comment>
<keyword evidence="8" id="KW-1185">Reference proteome</keyword>
<dbReference type="AlphaFoldDB" id="A0AA41YYU2"/>
<feature type="domain" description="Phage capsid-like C-terminal" evidence="6">
    <location>
        <begin position="362"/>
        <end position="565"/>
    </location>
</feature>
<evidence type="ECO:0000259" key="5">
    <source>
        <dbReference type="Pfam" id="PF04586"/>
    </source>
</evidence>
<dbReference type="SUPFAM" id="SSF56563">
    <property type="entry name" value="Major capsid protein gp5"/>
    <property type="match status" value="1"/>
</dbReference>
<dbReference type="InterPro" id="IPR024455">
    <property type="entry name" value="Phage_capsid"/>
</dbReference>
<accession>A0AA41YYU2</accession>
<keyword evidence="4" id="KW-0378">Hydrolase</keyword>
<evidence type="ECO:0000256" key="1">
    <source>
        <dbReference type="ARBA" id="ARBA00004328"/>
    </source>
</evidence>
<dbReference type="Proteomes" id="UP001165667">
    <property type="component" value="Unassembled WGS sequence"/>
</dbReference>
<evidence type="ECO:0000256" key="2">
    <source>
        <dbReference type="ARBA" id="ARBA00022612"/>
    </source>
</evidence>
<keyword evidence="2" id="KW-1188">Viral release from host cell</keyword>
<dbReference type="InterPro" id="IPR054612">
    <property type="entry name" value="Phage_capsid-like_C"/>
</dbReference>
<name>A0AA41YYU2_9HYPH</name>
<evidence type="ECO:0000313" key="7">
    <source>
        <dbReference type="EMBL" id="MCW6509806.1"/>
    </source>
</evidence>
<dbReference type="NCBIfam" id="TIGR01554">
    <property type="entry name" value="major_cap_HK97"/>
    <property type="match status" value="1"/>
</dbReference>
<dbReference type="Pfam" id="PF05065">
    <property type="entry name" value="Phage_capsid"/>
    <property type="match status" value="1"/>
</dbReference>
<sequence>MLVKKVTVARAAGGALDFVLSDATVDRYGDVIDPAGWVLDHFEQNPIALFNHDSDFPIGTWADVRVESGRLVGRLTLAAPGTSARIDELVSLVGQGVLRAVSVGFQPLATEPRGDGGLRFTRQELLECSLVSVPANPSALQLARRLHLSDDTIRMAFGEHATRGHAIARRSATGEHAASSPSRKPPMTLAKRIEDAQQRLLSFRSQLTDHLATVDDANPDETSLAVTDDLNARIEAQQRSLDSLRQAEARLAGDSDAAAATPAASPSRRPFAVAAKKVQPIEYIYRSAVVSLLAKIQQRSRDEVMRERYGEDEATRAVFAAVTRSASAPATTTTSGWAAELVQTAVLDFIDALMPMSIYPGLRDKGGRFTFGQNGIVSIPARSTTPTIAGSFVGQGAPIPVRQGAFAATTLTPKKMGVISTFTREIAEHSTPSIEAIIRQAIQEDTAVSIDTVLTDANAATAIRPAGLRYNVTGLTATTGGGFAALVGDLKALIGALITSTNGNIRAPLWIMNPIQAVSISLTQNTAGDFPFKAEIASGQLQGYPVLQSASVTSGMVILVDAADFFSATGDDPRFDVSDQAVLHMEDTAPAAIGTTGTPNVVAAPVRSLWQTDTIGIRMLLDINWALRRPGVVAWINSVTW</sequence>
<organism evidence="7 8">
    <name type="scientific">Lichenifustis flavocetrariae</name>
    <dbReference type="NCBI Taxonomy" id="2949735"/>
    <lineage>
        <taxon>Bacteria</taxon>
        <taxon>Pseudomonadati</taxon>
        <taxon>Pseudomonadota</taxon>
        <taxon>Alphaproteobacteria</taxon>
        <taxon>Hyphomicrobiales</taxon>
        <taxon>Lichenihabitantaceae</taxon>
        <taxon>Lichenifustis</taxon>
    </lineage>
</organism>
<evidence type="ECO:0000259" key="6">
    <source>
        <dbReference type="Pfam" id="PF05065"/>
    </source>
</evidence>
<dbReference type="Gene3D" id="3.30.2400.10">
    <property type="entry name" value="Major capsid protein gp5"/>
    <property type="match status" value="1"/>
</dbReference>
<proteinExistence type="predicted"/>
<evidence type="ECO:0000256" key="3">
    <source>
        <dbReference type="ARBA" id="ARBA00022670"/>
    </source>
</evidence>
<dbReference type="GO" id="GO:0006508">
    <property type="term" value="P:proteolysis"/>
    <property type="evidence" value="ECO:0007669"/>
    <property type="project" value="UniProtKB-KW"/>
</dbReference>
<evidence type="ECO:0000313" key="8">
    <source>
        <dbReference type="Proteomes" id="UP001165667"/>
    </source>
</evidence>
<keyword evidence="3" id="KW-0645">Protease</keyword>
<reference evidence="7" key="1">
    <citation type="submission" date="2022-05" db="EMBL/GenBank/DDBJ databases">
        <authorList>
            <person name="Pankratov T."/>
        </authorList>
    </citation>
    <scope>NUCLEOTIDE SEQUENCE</scope>
    <source>
        <strain evidence="7">BP6-180914</strain>
    </source>
</reference>